<dbReference type="Proteomes" id="UP000319576">
    <property type="component" value="Chromosome"/>
</dbReference>
<protein>
    <submittedName>
        <fullName evidence="1">Uncharacterized protein</fullName>
    </submittedName>
</protein>
<sequence length="62" mass="6614">MARKYDPAKLSQAAANYDVHHALVAAVRRLARLAGGPQEAKDVIDAVAAADAVEEEKEDKAK</sequence>
<dbReference type="EMBL" id="CP036273">
    <property type="protein sequence ID" value="QDU19523.1"/>
    <property type="molecule type" value="Genomic_DNA"/>
</dbReference>
<dbReference type="RefSeq" id="WP_145235610.1">
    <property type="nucleotide sequence ID" value="NZ_CP036273.1"/>
</dbReference>
<evidence type="ECO:0000313" key="1">
    <source>
        <dbReference type="EMBL" id="QDU19523.1"/>
    </source>
</evidence>
<name>A0A517XPU7_9BACT</name>
<reference evidence="1 2" key="1">
    <citation type="submission" date="2019-02" db="EMBL/GenBank/DDBJ databases">
        <title>Deep-cultivation of Planctomycetes and their phenomic and genomic characterization uncovers novel biology.</title>
        <authorList>
            <person name="Wiegand S."/>
            <person name="Jogler M."/>
            <person name="Boedeker C."/>
            <person name="Pinto D."/>
            <person name="Vollmers J."/>
            <person name="Rivas-Marin E."/>
            <person name="Kohn T."/>
            <person name="Peeters S.H."/>
            <person name="Heuer A."/>
            <person name="Rast P."/>
            <person name="Oberbeckmann S."/>
            <person name="Bunk B."/>
            <person name="Jeske O."/>
            <person name="Meyerdierks A."/>
            <person name="Storesund J.E."/>
            <person name="Kallscheuer N."/>
            <person name="Luecker S."/>
            <person name="Lage O.M."/>
            <person name="Pohl T."/>
            <person name="Merkel B.J."/>
            <person name="Hornburger P."/>
            <person name="Mueller R.-W."/>
            <person name="Bruemmer F."/>
            <person name="Labrenz M."/>
            <person name="Spormann A.M."/>
            <person name="Op den Camp H."/>
            <person name="Overmann J."/>
            <person name="Amann R."/>
            <person name="Jetten M.S.M."/>
            <person name="Mascher T."/>
            <person name="Medema M.H."/>
            <person name="Devos D.P."/>
            <person name="Kaster A.-K."/>
            <person name="Ovreas L."/>
            <person name="Rohde M."/>
            <person name="Galperin M.Y."/>
            <person name="Jogler C."/>
        </authorList>
    </citation>
    <scope>NUCLEOTIDE SEQUENCE [LARGE SCALE GENOMIC DNA]</scope>
    <source>
        <strain evidence="1 2">ETA_A1</strain>
    </source>
</reference>
<organism evidence="1 2">
    <name type="scientific">Urbifossiella limnaea</name>
    <dbReference type="NCBI Taxonomy" id="2528023"/>
    <lineage>
        <taxon>Bacteria</taxon>
        <taxon>Pseudomonadati</taxon>
        <taxon>Planctomycetota</taxon>
        <taxon>Planctomycetia</taxon>
        <taxon>Gemmatales</taxon>
        <taxon>Gemmataceae</taxon>
        <taxon>Urbifossiella</taxon>
    </lineage>
</organism>
<gene>
    <name evidence="1" type="ORF">ETAA1_14520</name>
</gene>
<dbReference type="AlphaFoldDB" id="A0A517XPU7"/>
<dbReference type="KEGG" id="uli:ETAA1_14520"/>
<accession>A0A517XPU7</accession>
<proteinExistence type="predicted"/>
<keyword evidence="2" id="KW-1185">Reference proteome</keyword>
<evidence type="ECO:0000313" key="2">
    <source>
        <dbReference type="Proteomes" id="UP000319576"/>
    </source>
</evidence>